<comment type="caution">
    <text evidence="2">The sequence shown here is derived from an EMBL/GenBank/DDBJ whole genome shotgun (WGS) entry which is preliminary data.</text>
</comment>
<sequence>MSAIEASWRALEAWPGNFLHQRFDWCAAWAVASGNGLVLVEGRVGGNVLFILPLEIVHGRGGRTARFIGSPHSNGNTGLFAPDWAEHLPGMATMLARRLPPLLAGRADLILFDKVPAVWGGFVQPLAQMPSTRHQNASYQLPILADFEATLRQLNAGNRRRKFRVTDRKLKALGGYRHIRAQTASEKARLLDLFFAQKATRFRAQNLPDVFADPKIQAFFHGLAAYPQGASFEILRLDALVVDLPEGERVAAVAGLSRKGEHLLCQFSSIDDRLSQDASPGEMLFHLIIEGCVGEGVTLFDFGIGDQLYKRSWCTRETVLSDVTLPITARGRAAMLAYRATVAMKTAIKRNSRLYAALQALRRRFKADDGAGAA</sequence>
<evidence type="ECO:0000313" key="3">
    <source>
        <dbReference type="Proteomes" id="UP000186364"/>
    </source>
</evidence>
<accession>A0A1Q9AXF9</accession>
<gene>
    <name evidence="2" type="ORF">BJF93_09995</name>
</gene>
<organism evidence="2 3">
    <name type="scientific">Xaviernesmea oryzae</name>
    <dbReference type="NCBI Taxonomy" id="464029"/>
    <lineage>
        <taxon>Bacteria</taxon>
        <taxon>Pseudomonadati</taxon>
        <taxon>Pseudomonadota</taxon>
        <taxon>Alphaproteobacteria</taxon>
        <taxon>Hyphomicrobiales</taxon>
        <taxon>Rhizobiaceae</taxon>
        <taxon>Rhizobium/Agrobacterium group</taxon>
        <taxon>Xaviernesmea</taxon>
    </lineage>
</organism>
<protein>
    <recommendedName>
        <fullName evidence="1">BioF2-like acetyltransferase domain-containing protein</fullName>
    </recommendedName>
</protein>
<dbReference type="AlphaFoldDB" id="A0A1Q9AXF9"/>
<feature type="domain" description="BioF2-like acetyltransferase" evidence="1">
    <location>
        <begin position="158"/>
        <end position="311"/>
    </location>
</feature>
<dbReference type="Pfam" id="PF13480">
    <property type="entry name" value="Acetyltransf_6"/>
    <property type="match status" value="1"/>
</dbReference>
<reference evidence="2 3" key="1">
    <citation type="submission" date="2016-09" db="EMBL/GenBank/DDBJ databases">
        <title>Rhizobium sp. nov., a novel species isolated from the rice rhizosphere.</title>
        <authorList>
            <person name="Zhao J."/>
            <person name="Zhang X."/>
        </authorList>
    </citation>
    <scope>NUCLEOTIDE SEQUENCE [LARGE SCALE GENOMIC DNA]</scope>
    <source>
        <strain evidence="2 3">1.7048</strain>
    </source>
</reference>
<dbReference type="SUPFAM" id="SSF55729">
    <property type="entry name" value="Acyl-CoA N-acyltransferases (Nat)"/>
    <property type="match status" value="1"/>
</dbReference>
<dbReference type="InterPro" id="IPR016181">
    <property type="entry name" value="Acyl_CoA_acyltransferase"/>
</dbReference>
<dbReference type="InterPro" id="IPR038740">
    <property type="entry name" value="BioF2-like_GNAT_dom"/>
</dbReference>
<name>A0A1Q9AXF9_9HYPH</name>
<dbReference type="EMBL" id="MKIP01000043">
    <property type="protein sequence ID" value="OLP60116.1"/>
    <property type="molecule type" value="Genomic_DNA"/>
</dbReference>
<proteinExistence type="predicted"/>
<evidence type="ECO:0000313" key="2">
    <source>
        <dbReference type="EMBL" id="OLP60116.1"/>
    </source>
</evidence>
<evidence type="ECO:0000259" key="1">
    <source>
        <dbReference type="Pfam" id="PF13480"/>
    </source>
</evidence>
<dbReference type="Proteomes" id="UP000186364">
    <property type="component" value="Unassembled WGS sequence"/>
</dbReference>
<keyword evidence="3" id="KW-1185">Reference proteome</keyword>